<reference evidence="2 3" key="1">
    <citation type="submission" date="2020-08" db="EMBL/GenBank/DDBJ databases">
        <title>Novel species isolated from subtropical streams in China.</title>
        <authorList>
            <person name="Lu H."/>
        </authorList>
    </citation>
    <scope>NUCLEOTIDE SEQUENCE [LARGE SCALE GENOMIC DNA]</scope>
    <source>
        <strain evidence="2 3">KACC 16656</strain>
    </source>
</reference>
<proteinExistence type="predicted"/>
<keyword evidence="1" id="KW-0732">Signal</keyword>
<gene>
    <name evidence="2" type="ORF">H8K52_18920</name>
</gene>
<evidence type="ECO:0000313" key="3">
    <source>
        <dbReference type="Proteomes" id="UP000648257"/>
    </source>
</evidence>
<evidence type="ECO:0000313" key="2">
    <source>
        <dbReference type="EMBL" id="MBC3809418.1"/>
    </source>
</evidence>
<dbReference type="PROSITE" id="PS51257">
    <property type="entry name" value="PROKAR_LIPOPROTEIN"/>
    <property type="match status" value="1"/>
</dbReference>
<accession>A0ABR6X901</accession>
<name>A0ABR6X901_9BURK</name>
<sequence length="794" mass="78581">MTKLIRAFIAMSLLALVSACGGGGGSAGNTSGVPLFTTAAEKITIAPGEVQVYNIGGGVPGYVATSSTGAASVKVDGKVLTITATGAGTATITVNDAAGAKVTIAATIGTGVDLFTSAPEKLTLGVGQTSTSFTIGGGSRIYTVSSGNRQSVLVNHTGSQFSLTGLAAGISTVTITDSLGGIKKVEVTVGSGVDLFTTAPSTVVIGVGSTSATYQIGGGSEVYAVASSDRNVATVFQTTARSFAVVGQTGGRAVVSVTDTLGKVVKIDIVVGSLVDLYTTAPSLVTVAVGSASAVYSIGGGTQIYAVTSSDKRIATVGQASMNEFIITGQAGGKAVVTVKDTNGKEIKIDVVVGTVDALYSTAAAEVTLEVGGANSYKVGGGTTVYSVGSSNASVALATIVGNDLIITGVSIGKATLIVRDSTTGNLSINVTVGSGTPLPLFTSAASDIVIAPSTSPTFSIGGGRPPYKASSTNSSVVTASVSSSVLTVTGLAVGNAKVNVYDSVGTLVPINITVGTGTVIPLFTTAPGSVTLVSASTATYAIGGGTPPYSVNSSNLGVATVVVNGLSYTVTGKTAGTADLLIRDSLGASTSVALTVSSTGALPLNLLPGDSTGSVGDTLNFRISGGSGPFVITNNNPSIATLEQTGETFTAKLLNVGSTTVVVTDSQGVSKQVAISATPNVSILRISPSALEIGEDSTASFNMEVKGGTAPYRAFTGDLVMSSVSINGSIVTVGLGNRGSRCIHPVDDSGTYKRGEIYEIAITVLDKFGSAATAKLQIRDNSRGIGPVDSCGN</sequence>
<feature type="chain" id="PRO_5047523792" evidence="1">
    <location>
        <begin position="20"/>
        <end position="794"/>
    </location>
</feature>
<evidence type="ECO:0000256" key="1">
    <source>
        <dbReference type="SAM" id="SignalP"/>
    </source>
</evidence>
<keyword evidence="3" id="KW-1185">Reference proteome</keyword>
<comment type="caution">
    <text evidence="2">The sequence shown here is derived from an EMBL/GenBank/DDBJ whole genome shotgun (WGS) entry which is preliminary data.</text>
</comment>
<dbReference type="Proteomes" id="UP000648257">
    <property type="component" value="Unassembled WGS sequence"/>
</dbReference>
<organism evidence="2 3">
    <name type="scientific">Undibacterium seohonense</name>
    <dbReference type="NCBI Taxonomy" id="1344950"/>
    <lineage>
        <taxon>Bacteria</taxon>
        <taxon>Pseudomonadati</taxon>
        <taxon>Pseudomonadota</taxon>
        <taxon>Betaproteobacteria</taxon>
        <taxon>Burkholderiales</taxon>
        <taxon>Oxalobacteraceae</taxon>
        <taxon>Undibacterium</taxon>
    </lineage>
</organism>
<feature type="signal peptide" evidence="1">
    <location>
        <begin position="1"/>
        <end position="19"/>
    </location>
</feature>
<dbReference type="RefSeq" id="WP_186924480.1">
    <property type="nucleotide sequence ID" value="NZ_JACOFW010000033.1"/>
</dbReference>
<dbReference type="EMBL" id="JACOFW010000033">
    <property type="protein sequence ID" value="MBC3809418.1"/>
    <property type="molecule type" value="Genomic_DNA"/>
</dbReference>
<protein>
    <submittedName>
        <fullName evidence="2">Uncharacterized protein</fullName>
    </submittedName>
</protein>